<name>A0AAW6E6P0_9FIRM</name>
<dbReference type="EMBL" id="JAQMLS010000024">
    <property type="protein sequence ID" value="MDB8743384.1"/>
    <property type="molecule type" value="Genomic_DNA"/>
</dbReference>
<organism evidence="1 2">
    <name type="scientific">Ruminococcus bicirculans</name>
    <name type="common">ex Wegman et al. 2014</name>
    <dbReference type="NCBI Taxonomy" id="1160721"/>
    <lineage>
        <taxon>Bacteria</taxon>
        <taxon>Bacillati</taxon>
        <taxon>Bacillota</taxon>
        <taxon>Clostridia</taxon>
        <taxon>Eubacteriales</taxon>
        <taxon>Oscillospiraceae</taxon>
        <taxon>Ruminococcus</taxon>
    </lineage>
</organism>
<reference evidence="1" key="1">
    <citation type="submission" date="2023-01" db="EMBL/GenBank/DDBJ databases">
        <title>Human gut microbiome strain richness.</title>
        <authorList>
            <person name="Chen-Liaw A."/>
        </authorList>
    </citation>
    <scope>NUCLEOTIDE SEQUENCE</scope>
    <source>
        <strain evidence="1">D59st1_B8_D59t2_181005</strain>
    </source>
</reference>
<evidence type="ECO:0000313" key="1">
    <source>
        <dbReference type="EMBL" id="MDB8743384.1"/>
    </source>
</evidence>
<dbReference type="InterPro" id="IPR010022">
    <property type="entry name" value="XkdX"/>
</dbReference>
<accession>A0AAW6E6P0</accession>
<evidence type="ECO:0000313" key="2">
    <source>
        <dbReference type="Proteomes" id="UP001211421"/>
    </source>
</evidence>
<proteinExistence type="predicted"/>
<dbReference type="AlphaFoldDB" id="A0AAW6E6P0"/>
<gene>
    <name evidence="1" type="ORF">PNV70_15115</name>
</gene>
<sequence>MSKNYVKVKRYYDSRLWSVAMVHTAVGKWITAEEYTTITGQTYESEEQ</sequence>
<comment type="caution">
    <text evidence="1">The sequence shown here is derived from an EMBL/GenBank/DDBJ whole genome shotgun (WGS) entry which is preliminary data.</text>
</comment>
<dbReference type="Proteomes" id="UP001211421">
    <property type="component" value="Unassembled WGS sequence"/>
</dbReference>
<dbReference type="Pfam" id="PF09693">
    <property type="entry name" value="Phage_XkdX"/>
    <property type="match status" value="1"/>
</dbReference>
<dbReference type="RefSeq" id="WP_195552349.1">
    <property type="nucleotide sequence ID" value="NZ_JADMNX010000024.1"/>
</dbReference>
<protein>
    <submittedName>
        <fullName evidence="1">XkdX family protein</fullName>
    </submittedName>
</protein>